<dbReference type="EMBL" id="BAABFC010000029">
    <property type="protein sequence ID" value="GAA4504273.1"/>
    <property type="molecule type" value="Genomic_DNA"/>
</dbReference>
<dbReference type="InterPro" id="IPR029063">
    <property type="entry name" value="SAM-dependent_MTases_sf"/>
</dbReference>
<evidence type="ECO:0000313" key="2">
    <source>
        <dbReference type="Proteomes" id="UP001501321"/>
    </source>
</evidence>
<dbReference type="GO" id="GO:0008168">
    <property type="term" value="F:methyltransferase activity"/>
    <property type="evidence" value="ECO:0007669"/>
    <property type="project" value="UniProtKB-KW"/>
</dbReference>
<protein>
    <submittedName>
        <fullName evidence="1">SAM-dependent methyltransferase</fullName>
    </submittedName>
</protein>
<keyword evidence="1" id="KW-0808">Transferase</keyword>
<dbReference type="RefSeq" id="WP_345014944.1">
    <property type="nucleotide sequence ID" value="NZ_BAABFC010000029.1"/>
</dbReference>
<sequence>MAAKLPPFHLHDSLQQGQLLRLVEGEYGRRAVLENADYRWLELDGVVQSVLVRKDPPRLCLPHQQTVAELLPPKLATFLELGLGGGDLTRWLRARNKAIRHYCVELDPIVLELYQEYFQANAKPRLYQAEALAWLEHWQQPVEVALVDLFSGDGVPACLFAPRLYARLASCVTQRLIINLPARDDAESQVLLEALETYFIPEGEQKVSGYRNRILWASPR</sequence>
<gene>
    <name evidence="1" type="ORF">GCM10023095_31920</name>
</gene>
<dbReference type="GO" id="GO:0032259">
    <property type="term" value="P:methylation"/>
    <property type="evidence" value="ECO:0007669"/>
    <property type="project" value="UniProtKB-KW"/>
</dbReference>
<name>A0ABP8QLJ0_9GAMM</name>
<dbReference type="SUPFAM" id="SSF53335">
    <property type="entry name" value="S-adenosyl-L-methionine-dependent methyltransferases"/>
    <property type="match status" value="1"/>
</dbReference>
<keyword evidence="2" id="KW-1185">Reference proteome</keyword>
<reference evidence="2" key="1">
    <citation type="journal article" date="2019" name="Int. J. Syst. Evol. Microbiol.">
        <title>The Global Catalogue of Microorganisms (GCM) 10K type strain sequencing project: providing services to taxonomists for standard genome sequencing and annotation.</title>
        <authorList>
            <consortium name="The Broad Institute Genomics Platform"/>
            <consortium name="The Broad Institute Genome Sequencing Center for Infectious Disease"/>
            <person name="Wu L."/>
            <person name="Ma J."/>
        </authorList>
    </citation>
    <scope>NUCLEOTIDE SEQUENCE [LARGE SCALE GENOMIC DNA]</scope>
    <source>
        <strain evidence="2">JCM 32226</strain>
    </source>
</reference>
<dbReference type="Proteomes" id="UP001501321">
    <property type="component" value="Unassembled WGS sequence"/>
</dbReference>
<organism evidence="1 2">
    <name type="scientific">Pseudaeromonas paramecii</name>
    <dbReference type="NCBI Taxonomy" id="2138166"/>
    <lineage>
        <taxon>Bacteria</taxon>
        <taxon>Pseudomonadati</taxon>
        <taxon>Pseudomonadota</taxon>
        <taxon>Gammaproteobacteria</taxon>
        <taxon>Aeromonadales</taxon>
        <taxon>Aeromonadaceae</taxon>
        <taxon>Pseudaeromonas</taxon>
    </lineage>
</organism>
<evidence type="ECO:0000313" key="1">
    <source>
        <dbReference type="EMBL" id="GAA4504273.1"/>
    </source>
</evidence>
<keyword evidence="1" id="KW-0489">Methyltransferase</keyword>
<dbReference type="Gene3D" id="3.40.50.150">
    <property type="entry name" value="Vaccinia Virus protein VP39"/>
    <property type="match status" value="1"/>
</dbReference>
<accession>A0ABP8QLJ0</accession>
<proteinExistence type="predicted"/>
<comment type="caution">
    <text evidence="1">The sequence shown here is derived from an EMBL/GenBank/DDBJ whole genome shotgun (WGS) entry which is preliminary data.</text>
</comment>